<evidence type="ECO:0008006" key="3">
    <source>
        <dbReference type="Google" id="ProtNLM"/>
    </source>
</evidence>
<evidence type="ECO:0000313" key="2">
    <source>
        <dbReference type="Proteomes" id="UP000320839"/>
    </source>
</evidence>
<accession>A0A518FQQ2</accession>
<evidence type="ECO:0000313" key="1">
    <source>
        <dbReference type="EMBL" id="QDV18679.1"/>
    </source>
</evidence>
<dbReference type="InterPro" id="IPR010869">
    <property type="entry name" value="DUF1501"/>
</dbReference>
<dbReference type="Proteomes" id="UP000320839">
    <property type="component" value="Chromosome"/>
</dbReference>
<name>A0A518FQQ2_9PLAN</name>
<dbReference type="Gene3D" id="3.40.720.10">
    <property type="entry name" value="Alkaline Phosphatase, subunit A"/>
    <property type="match status" value="1"/>
</dbReference>
<dbReference type="Pfam" id="PF07394">
    <property type="entry name" value="DUF1501"/>
    <property type="match status" value="1"/>
</dbReference>
<gene>
    <name evidence="1" type="ORF">Pan153_33390</name>
</gene>
<protein>
    <recommendedName>
        <fullName evidence="3">DUF1501 domain-containing protein</fullName>
    </recommendedName>
</protein>
<dbReference type="PROSITE" id="PS51318">
    <property type="entry name" value="TAT"/>
    <property type="match status" value="1"/>
</dbReference>
<dbReference type="PROSITE" id="PS50007">
    <property type="entry name" value="PIPLC_X_DOMAIN"/>
    <property type="match status" value="1"/>
</dbReference>
<reference evidence="1 2" key="1">
    <citation type="submission" date="2019-02" db="EMBL/GenBank/DDBJ databases">
        <title>Deep-cultivation of Planctomycetes and their phenomic and genomic characterization uncovers novel biology.</title>
        <authorList>
            <person name="Wiegand S."/>
            <person name="Jogler M."/>
            <person name="Boedeker C."/>
            <person name="Pinto D."/>
            <person name="Vollmers J."/>
            <person name="Rivas-Marin E."/>
            <person name="Kohn T."/>
            <person name="Peeters S.H."/>
            <person name="Heuer A."/>
            <person name="Rast P."/>
            <person name="Oberbeckmann S."/>
            <person name="Bunk B."/>
            <person name="Jeske O."/>
            <person name="Meyerdierks A."/>
            <person name="Storesund J.E."/>
            <person name="Kallscheuer N."/>
            <person name="Luecker S."/>
            <person name="Lage O.M."/>
            <person name="Pohl T."/>
            <person name="Merkel B.J."/>
            <person name="Hornburger P."/>
            <person name="Mueller R.-W."/>
            <person name="Bruemmer F."/>
            <person name="Labrenz M."/>
            <person name="Spormann A.M."/>
            <person name="Op den Camp H."/>
            <person name="Overmann J."/>
            <person name="Amann R."/>
            <person name="Jetten M.S.M."/>
            <person name="Mascher T."/>
            <person name="Medema M.H."/>
            <person name="Devos D.P."/>
            <person name="Kaster A.-K."/>
            <person name="Ovreas L."/>
            <person name="Rohde M."/>
            <person name="Galperin M.Y."/>
            <person name="Jogler C."/>
        </authorList>
    </citation>
    <scope>NUCLEOTIDE SEQUENCE [LARGE SCALE GENOMIC DNA]</scope>
    <source>
        <strain evidence="1 2">Pan153</strain>
    </source>
</reference>
<dbReference type="PANTHER" id="PTHR43737">
    <property type="entry name" value="BLL7424 PROTEIN"/>
    <property type="match status" value="1"/>
</dbReference>
<dbReference type="PANTHER" id="PTHR43737:SF1">
    <property type="entry name" value="DUF1501 DOMAIN-CONTAINING PROTEIN"/>
    <property type="match status" value="1"/>
</dbReference>
<proteinExistence type="predicted"/>
<dbReference type="AlphaFoldDB" id="A0A518FQQ2"/>
<organism evidence="1 2">
    <name type="scientific">Gimesia panareensis</name>
    <dbReference type="NCBI Taxonomy" id="2527978"/>
    <lineage>
        <taxon>Bacteria</taxon>
        <taxon>Pseudomonadati</taxon>
        <taxon>Planctomycetota</taxon>
        <taxon>Planctomycetia</taxon>
        <taxon>Planctomycetales</taxon>
        <taxon>Planctomycetaceae</taxon>
        <taxon>Gimesia</taxon>
    </lineage>
</organism>
<sequence>MLSFLCAQNQQHSTKSRRDFLRLGTLGLTGLTLADLLRVEAQAGIQRSPKAIINVHLDGGPPHMDTIDLKPEAPVEIRGEFQPIASSVPGIQLCELLPRMAAQADQFAFVRSLVGSAGAHDAFQCQSGFRKKDMLSVGGRPALGSVVSRLKGSPRDRAPLFVDLMQGRGQVRNSARPGFLGPSFQPFRPDISDLFERQLEKGMQNELKRLGEEHQVSLKLNPSLTLKRLENRTTLLSELDTIRRKVDASGMMDAMDRFSQQAVSILTSGRLADALDLEQEDPAVLARYALPGQPEAKRFYTSEGPESTKKFLLARRLIEAGVRCVSISISDFDTHSSNFSRMRQLLPIVDHGLSTLVSDLEERGMLEDVTIVAWGEFGRTPRINSKNGGRDHWPRVGPAILAGGGMRTGQIIGATDRTASAVTDRPVQYKDIFATLYHNLGIDPHAVTITDPRGRPQYLLDEGQRLPELV</sequence>
<dbReference type="InterPro" id="IPR006311">
    <property type="entry name" value="TAT_signal"/>
</dbReference>
<dbReference type="SUPFAM" id="SSF53649">
    <property type="entry name" value="Alkaline phosphatase-like"/>
    <property type="match status" value="1"/>
</dbReference>
<dbReference type="RefSeq" id="WP_145456869.1">
    <property type="nucleotide sequence ID" value="NZ_CP036317.1"/>
</dbReference>
<dbReference type="EMBL" id="CP036317">
    <property type="protein sequence ID" value="QDV18679.1"/>
    <property type="molecule type" value="Genomic_DNA"/>
</dbReference>
<dbReference type="OrthoDB" id="127333at2"/>
<dbReference type="InterPro" id="IPR017850">
    <property type="entry name" value="Alkaline_phosphatase_core_sf"/>
</dbReference>